<accession>A0ABY5E2J5</accession>
<feature type="domain" description="Peptidase S8/S53" evidence="7">
    <location>
        <begin position="90"/>
        <end position="355"/>
    </location>
</feature>
<dbReference type="PROSITE" id="PS51257">
    <property type="entry name" value="PROKAR_LIPOPROTEIN"/>
    <property type="match status" value="1"/>
</dbReference>
<evidence type="ECO:0000256" key="6">
    <source>
        <dbReference type="SAM" id="SignalP"/>
    </source>
</evidence>
<evidence type="ECO:0000256" key="4">
    <source>
        <dbReference type="ARBA" id="ARBA00022825"/>
    </source>
</evidence>
<evidence type="ECO:0000256" key="1">
    <source>
        <dbReference type="ARBA" id="ARBA00011073"/>
    </source>
</evidence>
<organism evidence="8 9">
    <name type="scientific">Arcobacter roscoffensis</name>
    <dbReference type="NCBI Taxonomy" id="2961520"/>
    <lineage>
        <taxon>Bacteria</taxon>
        <taxon>Pseudomonadati</taxon>
        <taxon>Campylobacterota</taxon>
        <taxon>Epsilonproteobacteria</taxon>
        <taxon>Campylobacterales</taxon>
        <taxon>Arcobacteraceae</taxon>
        <taxon>Arcobacter</taxon>
    </lineage>
</organism>
<feature type="active site" description="Charge relay system" evidence="5">
    <location>
        <position position="314"/>
    </location>
</feature>
<dbReference type="InterPro" id="IPR015500">
    <property type="entry name" value="Peptidase_S8_subtilisin-rel"/>
</dbReference>
<evidence type="ECO:0000256" key="2">
    <source>
        <dbReference type="ARBA" id="ARBA00022670"/>
    </source>
</evidence>
<keyword evidence="9" id="KW-1185">Reference proteome</keyword>
<proteinExistence type="inferred from homology"/>
<feature type="signal peptide" evidence="6">
    <location>
        <begin position="1"/>
        <end position="23"/>
    </location>
</feature>
<feature type="chain" id="PRO_5046447032" evidence="6">
    <location>
        <begin position="24"/>
        <end position="386"/>
    </location>
</feature>
<keyword evidence="3 5" id="KW-0378">Hydrolase</keyword>
<comment type="similarity">
    <text evidence="1 5">Belongs to the peptidase S8 family.</text>
</comment>
<dbReference type="RefSeq" id="WP_254575908.1">
    <property type="nucleotide sequence ID" value="NZ_CP100595.1"/>
</dbReference>
<dbReference type="PANTHER" id="PTHR43806">
    <property type="entry name" value="PEPTIDASE S8"/>
    <property type="match status" value="1"/>
</dbReference>
<protein>
    <submittedName>
        <fullName evidence="8">S8 family serine peptidase</fullName>
    </submittedName>
</protein>
<dbReference type="InterPro" id="IPR023828">
    <property type="entry name" value="Peptidase_S8_Ser-AS"/>
</dbReference>
<gene>
    <name evidence="8" type="ORF">NJU99_10690</name>
</gene>
<dbReference type="InterPro" id="IPR050131">
    <property type="entry name" value="Peptidase_S8_subtilisin-like"/>
</dbReference>
<keyword evidence="4 5" id="KW-0720">Serine protease</keyword>
<evidence type="ECO:0000259" key="7">
    <source>
        <dbReference type="Pfam" id="PF00082"/>
    </source>
</evidence>
<dbReference type="PROSITE" id="PS00138">
    <property type="entry name" value="SUBTILASE_SER"/>
    <property type="match status" value="1"/>
</dbReference>
<dbReference type="InterPro" id="IPR036852">
    <property type="entry name" value="Peptidase_S8/S53_dom_sf"/>
</dbReference>
<dbReference type="InterPro" id="IPR000209">
    <property type="entry name" value="Peptidase_S8/S53_dom"/>
</dbReference>
<evidence type="ECO:0000313" key="9">
    <source>
        <dbReference type="Proteomes" id="UP001060012"/>
    </source>
</evidence>
<name>A0ABY5E2J5_9BACT</name>
<reference evidence="8" key="1">
    <citation type="submission" date="2022-07" db="EMBL/GenBank/DDBJ databases">
        <title>Arcobacter roscoffensis sp. nov., a marine bacterium isolated from coastal seawater collected from Roscoff, France.</title>
        <authorList>
            <person name="Pascual J."/>
            <person name="Lepeaux C."/>
            <person name="Methner A."/>
            <person name="Overmann J."/>
        </authorList>
    </citation>
    <scope>NUCLEOTIDE SEQUENCE</scope>
    <source>
        <strain evidence="8">ARW1-2F2</strain>
    </source>
</reference>
<dbReference type="SUPFAM" id="SSF52743">
    <property type="entry name" value="Subtilisin-like"/>
    <property type="match status" value="1"/>
</dbReference>
<feature type="active site" description="Charge relay system" evidence="5">
    <location>
        <position position="136"/>
    </location>
</feature>
<keyword evidence="2 5" id="KW-0645">Protease</keyword>
<keyword evidence="6" id="KW-0732">Signal</keyword>
<dbReference type="Gene3D" id="3.40.50.200">
    <property type="entry name" value="Peptidase S8/S53 domain"/>
    <property type="match status" value="1"/>
</dbReference>
<dbReference type="PROSITE" id="PS51892">
    <property type="entry name" value="SUBTILASE"/>
    <property type="match status" value="1"/>
</dbReference>
<evidence type="ECO:0000256" key="3">
    <source>
        <dbReference type="ARBA" id="ARBA00022801"/>
    </source>
</evidence>
<evidence type="ECO:0000313" key="8">
    <source>
        <dbReference type="EMBL" id="UTJ05727.1"/>
    </source>
</evidence>
<sequence length="386" mass="40844">MKLINIQKYSIALTLAISLTACGGGGGGSTSSTSISNVVNSVIDDNMFQFAWHINKNINSTYKTNNNINNESHISLEEAWAITKGKQTNGEAIKVAVIDEDFEVNHPNIKNKIYKAYNAMDDTSNISDADGDTFYHGLAVAGIIVGDEVGVAPNTELILINLDFEDNNLSELDILKAFNYAKDNGAKVINCSWGLGNIPQTISDRINQLKDDGIIVVFASGNEGVDLDQAGNEDLSEISSVIGVGASSVKNDVTSYSNYGSTIDVIAPGGGSLNDGLLGILSLDQSGSAGENDNNQLSYTNENLNNYTLTSGTSFAAPTTSGLVALMLSVNPNLTFNQIRTILISTTDRVGGTDADYSNGGFDTKRAYGKINAKKAIEAAQASLNP</sequence>
<evidence type="ECO:0000256" key="5">
    <source>
        <dbReference type="PROSITE-ProRule" id="PRU01240"/>
    </source>
</evidence>
<dbReference type="Pfam" id="PF00082">
    <property type="entry name" value="Peptidase_S8"/>
    <property type="match status" value="1"/>
</dbReference>
<dbReference type="PANTHER" id="PTHR43806:SF11">
    <property type="entry name" value="CEREVISIN-RELATED"/>
    <property type="match status" value="1"/>
</dbReference>
<dbReference type="PRINTS" id="PR00723">
    <property type="entry name" value="SUBTILISIN"/>
</dbReference>
<dbReference type="Proteomes" id="UP001060012">
    <property type="component" value="Chromosome"/>
</dbReference>
<feature type="active site" description="Charge relay system" evidence="5">
    <location>
        <position position="99"/>
    </location>
</feature>
<dbReference type="EMBL" id="CP100595">
    <property type="protein sequence ID" value="UTJ05727.1"/>
    <property type="molecule type" value="Genomic_DNA"/>
</dbReference>